<dbReference type="AlphaFoldDB" id="A0A0L9VT97"/>
<evidence type="ECO:0000313" key="3">
    <source>
        <dbReference type="Proteomes" id="UP000053144"/>
    </source>
</evidence>
<feature type="domain" description="Retrotransposon gag" evidence="1">
    <location>
        <begin position="23"/>
        <end position="110"/>
    </location>
</feature>
<organism evidence="2 3">
    <name type="scientific">Phaseolus angularis</name>
    <name type="common">Azuki bean</name>
    <name type="synonym">Vigna angularis</name>
    <dbReference type="NCBI Taxonomy" id="3914"/>
    <lineage>
        <taxon>Eukaryota</taxon>
        <taxon>Viridiplantae</taxon>
        <taxon>Streptophyta</taxon>
        <taxon>Embryophyta</taxon>
        <taxon>Tracheophyta</taxon>
        <taxon>Spermatophyta</taxon>
        <taxon>Magnoliopsida</taxon>
        <taxon>eudicotyledons</taxon>
        <taxon>Gunneridae</taxon>
        <taxon>Pentapetalae</taxon>
        <taxon>rosids</taxon>
        <taxon>fabids</taxon>
        <taxon>Fabales</taxon>
        <taxon>Fabaceae</taxon>
        <taxon>Papilionoideae</taxon>
        <taxon>50 kb inversion clade</taxon>
        <taxon>NPAAA clade</taxon>
        <taxon>indigoferoid/millettioid clade</taxon>
        <taxon>Phaseoleae</taxon>
        <taxon>Vigna</taxon>
    </lineage>
</organism>
<sequence length="189" mass="21944">MYCRKMAAYAYDDQLLIHVFQDSLARVALNWYTHLEPSRIHCWADLAYAFVKRYIYNTHVAPDRLQLQNMGKKDNETFKEYAQRWRELATQVKPPLFEREMVTTFVNTLQPPFYEHMVGNVFVNFADVIIISERIEIGMKNGKIAYDPPAATNYKKPGSNPGKKKEGDVHATSAMPVWRSQAPIHNYIA</sequence>
<gene>
    <name evidence="2" type="ORF">LR48_Vigan11g099700</name>
</gene>
<dbReference type="OMA" id="ETYARND"/>
<dbReference type="Pfam" id="PF03732">
    <property type="entry name" value="Retrotrans_gag"/>
    <property type="match status" value="1"/>
</dbReference>
<dbReference type="Gramene" id="KOM57964">
    <property type="protein sequence ID" value="KOM57964"/>
    <property type="gene ID" value="LR48_Vigan11g099700"/>
</dbReference>
<evidence type="ECO:0000313" key="2">
    <source>
        <dbReference type="EMBL" id="KOM57964.1"/>
    </source>
</evidence>
<dbReference type="EMBL" id="CM003381">
    <property type="protein sequence ID" value="KOM57964.1"/>
    <property type="molecule type" value="Genomic_DNA"/>
</dbReference>
<dbReference type="PANTHER" id="PTHR33223">
    <property type="entry name" value="CCHC-TYPE DOMAIN-CONTAINING PROTEIN"/>
    <property type="match status" value="1"/>
</dbReference>
<name>A0A0L9VT97_PHAAN</name>
<dbReference type="Proteomes" id="UP000053144">
    <property type="component" value="Chromosome 11"/>
</dbReference>
<protein>
    <recommendedName>
        <fullName evidence="1">Retrotransposon gag domain-containing protein</fullName>
    </recommendedName>
</protein>
<proteinExistence type="predicted"/>
<accession>A0A0L9VT97</accession>
<dbReference type="InterPro" id="IPR005162">
    <property type="entry name" value="Retrotrans_gag_dom"/>
</dbReference>
<dbReference type="PANTHER" id="PTHR33223:SF8">
    <property type="entry name" value="OS04G0172440 PROTEIN"/>
    <property type="match status" value="1"/>
</dbReference>
<reference evidence="3" key="1">
    <citation type="journal article" date="2015" name="Proc. Natl. Acad. Sci. U.S.A.">
        <title>Genome sequencing of adzuki bean (Vigna angularis) provides insight into high starch and low fat accumulation and domestication.</title>
        <authorList>
            <person name="Yang K."/>
            <person name="Tian Z."/>
            <person name="Chen C."/>
            <person name="Luo L."/>
            <person name="Zhao B."/>
            <person name="Wang Z."/>
            <person name="Yu L."/>
            <person name="Li Y."/>
            <person name="Sun Y."/>
            <person name="Li W."/>
            <person name="Chen Y."/>
            <person name="Li Y."/>
            <person name="Zhang Y."/>
            <person name="Ai D."/>
            <person name="Zhao J."/>
            <person name="Shang C."/>
            <person name="Ma Y."/>
            <person name="Wu B."/>
            <person name="Wang M."/>
            <person name="Gao L."/>
            <person name="Sun D."/>
            <person name="Zhang P."/>
            <person name="Guo F."/>
            <person name="Wang W."/>
            <person name="Li Y."/>
            <person name="Wang J."/>
            <person name="Varshney R.K."/>
            <person name="Wang J."/>
            <person name="Ling H.Q."/>
            <person name="Wan P."/>
        </authorList>
    </citation>
    <scope>NUCLEOTIDE SEQUENCE</scope>
    <source>
        <strain evidence="3">cv. Jingnong 6</strain>
    </source>
</reference>
<evidence type="ECO:0000259" key="1">
    <source>
        <dbReference type="Pfam" id="PF03732"/>
    </source>
</evidence>